<dbReference type="HOGENOM" id="CLU_021523_0_0_7"/>
<evidence type="ECO:0000313" key="2">
    <source>
        <dbReference type="EMBL" id="ABW66056.1"/>
    </source>
</evidence>
<reference evidence="2 3" key="1">
    <citation type="submission" date="2007-10" db="EMBL/GenBank/DDBJ databases">
        <title>Complete sequence of Desulfococcus oleovorans Hxd3.</title>
        <authorList>
            <consortium name="US DOE Joint Genome Institute"/>
            <person name="Copeland A."/>
            <person name="Lucas S."/>
            <person name="Lapidus A."/>
            <person name="Barry K."/>
            <person name="Glavina del Rio T."/>
            <person name="Dalin E."/>
            <person name="Tice H."/>
            <person name="Pitluck S."/>
            <person name="Kiss H."/>
            <person name="Brettin T."/>
            <person name="Bruce D."/>
            <person name="Detter J.C."/>
            <person name="Han C."/>
            <person name="Schmutz J."/>
            <person name="Larimer F."/>
            <person name="Land M."/>
            <person name="Hauser L."/>
            <person name="Kyrpides N."/>
            <person name="Kim E."/>
            <person name="Wawrik B."/>
            <person name="Richardson P."/>
        </authorList>
    </citation>
    <scope>NUCLEOTIDE SEQUENCE [LARGE SCALE GENOMIC DNA]</scope>
    <source>
        <strain evidence="3">DSM 6200 / JCM 39069 / Hxd3</strain>
    </source>
</reference>
<name>A8ZS38_DESOH</name>
<dbReference type="PANTHER" id="PTHR37292:SF2">
    <property type="entry name" value="DUF262 DOMAIN-CONTAINING PROTEIN"/>
    <property type="match status" value="1"/>
</dbReference>
<feature type="domain" description="GmrSD restriction endonucleases N-terminal" evidence="1">
    <location>
        <begin position="3"/>
        <end position="216"/>
    </location>
</feature>
<dbReference type="PANTHER" id="PTHR37292">
    <property type="entry name" value="VNG6097C"/>
    <property type="match status" value="1"/>
</dbReference>
<dbReference type="KEGG" id="dol:Dole_0246"/>
<dbReference type="Pfam" id="PF03235">
    <property type="entry name" value="GmrSD_N"/>
    <property type="match status" value="1"/>
</dbReference>
<keyword evidence="3" id="KW-1185">Reference proteome</keyword>
<dbReference type="InterPro" id="IPR004919">
    <property type="entry name" value="GmrSD_N"/>
</dbReference>
<dbReference type="OrthoDB" id="9798761at2"/>
<gene>
    <name evidence="2" type="ordered locus">Dole_0246</name>
</gene>
<accession>A8ZS38</accession>
<dbReference type="eggNOG" id="COG1479">
    <property type="taxonomic scope" value="Bacteria"/>
</dbReference>
<protein>
    <recommendedName>
        <fullName evidence="1">GmrSD restriction endonucleases N-terminal domain-containing protein</fullName>
    </recommendedName>
</protein>
<evidence type="ECO:0000313" key="3">
    <source>
        <dbReference type="Proteomes" id="UP000008561"/>
    </source>
</evidence>
<proteinExistence type="predicted"/>
<dbReference type="eggNOG" id="COG3472">
    <property type="taxonomic scope" value="Bacteria"/>
</dbReference>
<dbReference type="RefSeq" id="WP_012173675.1">
    <property type="nucleotide sequence ID" value="NC_009943.1"/>
</dbReference>
<dbReference type="Proteomes" id="UP000008561">
    <property type="component" value="Chromosome"/>
</dbReference>
<organism evidence="2 3">
    <name type="scientific">Desulfosudis oleivorans (strain DSM 6200 / JCM 39069 / Hxd3)</name>
    <name type="common">Desulfococcus oleovorans</name>
    <dbReference type="NCBI Taxonomy" id="96561"/>
    <lineage>
        <taxon>Bacteria</taxon>
        <taxon>Pseudomonadati</taxon>
        <taxon>Thermodesulfobacteriota</taxon>
        <taxon>Desulfobacteria</taxon>
        <taxon>Desulfobacterales</taxon>
        <taxon>Desulfosudaceae</taxon>
        <taxon>Desulfosudis</taxon>
    </lineage>
</organism>
<evidence type="ECO:0000259" key="1">
    <source>
        <dbReference type="Pfam" id="PF03235"/>
    </source>
</evidence>
<dbReference type="AlphaFoldDB" id="A8ZS38"/>
<dbReference type="STRING" id="96561.Dole_0246"/>
<dbReference type="EMBL" id="CP000859">
    <property type="protein sequence ID" value="ABW66056.1"/>
    <property type="molecule type" value="Genomic_DNA"/>
</dbReference>
<sequence length="657" mass="73358">MKISTILDHIDSGHMALPEFQRGYVWNRDQVRALFDSLYRRHPVGGLLVWATESRSATHRGDGPLAAGVVKLLLDGQQRMTTLYGVARGKPPKFFDGNLQVFTGLRFHLESEIFEFYQPVKMKDDSLWIDVTGLMKNGSAGLGKFIATLSTNPELAPKIGDFAGRLSQLLGILEIELHAEEVTGADKPLDVVVDIFNRVNSGGTKLSKGDLALAKICAEWPAGRDVMRATLKKWADADYNFNLDWLLRSVNTVLTGEAKFLYLHEKSADEIKDALSRATRHIDTCLNLISGRLGLDHDQVFFGRFGVPVMARYLDQRECNKLGSMNEKERDKLLFWFAQAAMWGRFSGSTESFIDKDLEAIADGDGNLDPLLEQLRLWNGGLRVEAGHFTGWSLGARFYPVLYLLTRMGGSRDWGTGLPLKANLLGKMNRLEVHHIFPKARLYKAKALDFRKPEVNALANFCFLTKDSNLKISDRLPEEYFPEIEAAHPGALASQWIPDDPVLWTLDRYRDFLVARQKLLAAELNHQMETLLHGDTQWLSSGVSPKLEPAIVVGGISSENEEAELDKLNAWIESLGLPSGVMSYDYADAQSGRQIAVFDLAWPLGLQEELSQPVAVLLNEEPATIALASQAGFRCFTDGQAFRKYVEREMMAGDAHA</sequence>